<evidence type="ECO:0000313" key="3">
    <source>
        <dbReference type="EMBL" id="RDJ99714.1"/>
    </source>
</evidence>
<organism evidence="3 4">
    <name type="scientific">Paraburkholderia lacunae</name>
    <dbReference type="NCBI Taxonomy" id="2211104"/>
    <lineage>
        <taxon>Bacteria</taxon>
        <taxon>Pseudomonadati</taxon>
        <taxon>Pseudomonadota</taxon>
        <taxon>Betaproteobacteria</taxon>
        <taxon>Burkholderiales</taxon>
        <taxon>Burkholderiaceae</taxon>
        <taxon>Paraburkholderia</taxon>
    </lineage>
</organism>
<proteinExistence type="predicted"/>
<evidence type="ECO:0000256" key="1">
    <source>
        <dbReference type="ARBA" id="ARBA00022729"/>
    </source>
</evidence>
<name>A0A370N2H9_9BURK</name>
<dbReference type="PANTHER" id="PTHR30570:SF6">
    <property type="entry name" value="PHOSPHATE-BINDING PROTEIN PSTS"/>
    <property type="match status" value="1"/>
</dbReference>
<gene>
    <name evidence="3" type="ORF">DLM46_26460</name>
</gene>
<dbReference type="SUPFAM" id="SSF53850">
    <property type="entry name" value="Periplasmic binding protein-like II"/>
    <property type="match status" value="1"/>
</dbReference>
<reference evidence="4" key="1">
    <citation type="submission" date="2018-05" db="EMBL/GenBank/DDBJ databases">
        <authorList>
            <person name="Feng T."/>
        </authorList>
    </citation>
    <scope>NUCLEOTIDE SEQUENCE [LARGE SCALE GENOMIC DNA]</scope>
    <source>
        <strain evidence="4">S27</strain>
    </source>
</reference>
<keyword evidence="1" id="KW-0732">Signal</keyword>
<evidence type="ECO:0000259" key="2">
    <source>
        <dbReference type="Pfam" id="PF12849"/>
    </source>
</evidence>
<keyword evidence="4" id="KW-1185">Reference proteome</keyword>
<dbReference type="EMBL" id="QHKS01000020">
    <property type="protein sequence ID" value="RDJ99714.1"/>
    <property type="molecule type" value="Genomic_DNA"/>
</dbReference>
<dbReference type="RefSeq" id="WP_115105396.1">
    <property type="nucleotide sequence ID" value="NZ_QHKS01000020.1"/>
</dbReference>
<protein>
    <submittedName>
        <fullName evidence="3">Phosphate ABC transporter substrate-binding protein, PhoT family</fullName>
    </submittedName>
</protein>
<evidence type="ECO:0000313" key="4">
    <source>
        <dbReference type="Proteomes" id="UP000254875"/>
    </source>
</evidence>
<accession>A0A370N2H9</accession>
<dbReference type="Pfam" id="PF12849">
    <property type="entry name" value="PBP_like_2"/>
    <property type="match status" value="1"/>
</dbReference>
<sequence length="366" mass="39432">MKQGNEARVLRKTAVASVAAMIGLTALTALTSSPAFALKYAAVEHHLQVDPSIPNWQPGAVQSVPEEELSLVGADVMDEMTLGWIKLYRKAYPRLSVTMEAKASGSGGPALTAGTADLAPVGRELLPAEEKGFVDKFGYKPMAIRVATGSVGSLGKTATSVVLVDKDNPIKGLTLAQLDAIYSTTRNRGHADITKWGDLGLGGEWADRPIHLYGLKPVNGIEYFLRLNLLEGGEYKDNIQFVKGKGFTHAFTVAAEDMATHPGGLTYALLANVTPNVKVVPLAAEEGQPFLAPTLQNVYSHKYPLSRYVYIFVNKKPGQPLEPKVKEFLKLVLSRQGQDVVAKEGVYIPLTPAVVQQELAKLDKAD</sequence>
<dbReference type="Gene3D" id="3.40.190.10">
    <property type="entry name" value="Periplasmic binding protein-like II"/>
    <property type="match status" value="2"/>
</dbReference>
<dbReference type="InterPro" id="IPR024370">
    <property type="entry name" value="PBP_domain"/>
</dbReference>
<dbReference type="Proteomes" id="UP000254875">
    <property type="component" value="Unassembled WGS sequence"/>
</dbReference>
<dbReference type="AlphaFoldDB" id="A0A370N2H9"/>
<dbReference type="InterPro" id="IPR050811">
    <property type="entry name" value="Phosphate_ABC_transporter"/>
</dbReference>
<dbReference type="OrthoDB" id="4008270at2"/>
<feature type="domain" description="PBP" evidence="2">
    <location>
        <begin position="68"/>
        <end position="335"/>
    </location>
</feature>
<comment type="caution">
    <text evidence="3">The sequence shown here is derived from an EMBL/GenBank/DDBJ whole genome shotgun (WGS) entry which is preliminary data.</text>
</comment>
<dbReference type="PANTHER" id="PTHR30570">
    <property type="entry name" value="PERIPLASMIC PHOSPHATE BINDING COMPONENT OF PHOSPHATE ABC TRANSPORTER"/>
    <property type="match status" value="1"/>
</dbReference>